<dbReference type="InterPro" id="IPR034161">
    <property type="entry name" value="Pepsin-like_plant"/>
</dbReference>
<keyword evidence="3" id="KW-0064">Aspartyl protease</keyword>
<dbReference type="InterPro" id="IPR051708">
    <property type="entry name" value="Plant_Aspart_Prot_A1"/>
</dbReference>
<dbReference type="InterPro" id="IPR033121">
    <property type="entry name" value="PEPTIDASE_A1"/>
</dbReference>
<evidence type="ECO:0000256" key="2">
    <source>
        <dbReference type="ARBA" id="ARBA00022670"/>
    </source>
</evidence>
<comment type="similarity">
    <text evidence="1">Belongs to the peptidase A1 family.</text>
</comment>
<protein>
    <submittedName>
        <fullName evidence="7">Aspartic proteinase nepenthesin-1</fullName>
    </submittedName>
</protein>
<evidence type="ECO:0000256" key="1">
    <source>
        <dbReference type="ARBA" id="ARBA00007447"/>
    </source>
</evidence>
<comment type="caution">
    <text evidence="7">The sequence shown here is derived from an EMBL/GenBank/DDBJ whole genome shotgun (WGS) entry which is preliminary data.</text>
</comment>
<evidence type="ECO:0000313" key="8">
    <source>
        <dbReference type="Proteomes" id="UP000653305"/>
    </source>
</evidence>
<dbReference type="InterPro" id="IPR032799">
    <property type="entry name" value="TAXi_C"/>
</dbReference>
<dbReference type="Proteomes" id="UP000653305">
    <property type="component" value="Unassembled WGS sequence"/>
</dbReference>
<feature type="domain" description="Peptidase A1" evidence="6">
    <location>
        <begin position="1"/>
        <end position="331"/>
    </location>
</feature>
<evidence type="ECO:0000256" key="5">
    <source>
        <dbReference type="ARBA" id="ARBA00023180"/>
    </source>
</evidence>
<keyword evidence="4" id="KW-0378">Hydrolase</keyword>
<evidence type="ECO:0000256" key="4">
    <source>
        <dbReference type="ARBA" id="ARBA00022801"/>
    </source>
</evidence>
<dbReference type="Pfam" id="PF14541">
    <property type="entry name" value="TAXi_C"/>
    <property type="match status" value="1"/>
</dbReference>
<dbReference type="InterPro" id="IPR021109">
    <property type="entry name" value="Peptidase_aspartic_dom_sf"/>
</dbReference>
<accession>A0A830BC93</accession>
<dbReference type="SUPFAM" id="SSF50630">
    <property type="entry name" value="Acid proteases"/>
    <property type="match status" value="1"/>
</dbReference>
<gene>
    <name evidence="7" type="ORF">PHJA_000304800</name>
</gene>
<dbReference type="EMBL" id="BMAC01000031">
    <property type="protein sequence ID" value="GFP81615.1"/>
    <property type="molecule type" value="Genomic_DNA"/>
</dbReference>
<dbReference type="AlphaFoldDB" id="A0A830BC93"/>
<evidence type="ECO:0000256" key="3">
    <source>
        <dbReference type="ARBA" id="ARBA00022750"/>
    </source>
</evidence>
<organism evidence="7 8">
    <name type="scientific">Phtheirospermum japonicum</name>
    <dbReference type="NCBI Taxonomy" id="374723"/>
    <lineage>
        <taxon>Eukaryota</taxon>
        <taxon>Viridiplantae</taxon>
        <taxon>Streptophyta</taxon>
        <taxon>Embryophyta</taxon>
        <taxon>Tracheophyta</taxon>
        <taxon>Spermatophyta</taxon>
        <taxon>Magnoliopsida</taxon>
        <taxon>eudicotyledons</taxon>
        <taxon>Gunneridae</taxon>
        <taxon>Pentapetalae</taxon>
        <taxon>asterids</taxon>
        <taxon>lamiids</taxon>
        <taxon>Lamiales</taxon>
        <taxon>Orobanchaceae</taxon>
        <taxon>Orobanchaceae incertae sedis</taxon>
        <taxon>Phtheirospermum</taxon>
    </lineage>
</organism>
<reference evidence="7" key="1">
    <citation type="submission" date="2020-07" db="EMBL/GenBank/DDBJ databases">
        <title>Ethylene signaling mediates host invasion by parasitic plants.</title>
        <authorList>
            <person name="Yoshida S."/>
        </authorList>
    </citation>
    <scope>NUCLEOTIDE SEQUENCE</scope>
    <source>
        <strain evidence="7">Okayama</strain>
    </source>
</reference>
<keyword evidence="5" id="KW-0325">Glycoprotein</keyword>
<evidence type="ECO:0000313" key="7">
    <source>
        <dbReference type="EMBL" id="GFP81615.1"/>
    </source>
</evidence>
<dbReference type="PANTHER" id="PTHR47967">
    <property type="entry name" value="OS07G0603500 PROTEIN-RELATED"/>
    <property type="match status" value="1"/>
</dbReference>
<dbReference type="OrthoDB" id="1739127at2759"/>
<dbReference type="GO" id="GO:0005576">
    <property type="term" value="C:extracellular region"/>
    <property type="evidence" value="ECO:0007669"/>
    <property type="project" value="TreeGrafter"/>
</dbReference>
<dbReference type="GO" id="GO:0006508">
    <property type="term" value="P:proteolysis"/>
    <property type="evidence" value="ECO:0007669"/>
    <property type="project" value="UniProtKB-KW"/>
</dbReference>
<sequence length="337" mass="37689">MDTGSDLVWMQCEGCTKCFDQTPKPFPAKNSSSFRPILIKTTPKPYNYTYADGSTTNGILGRETFYLRSKSGKLAKIPNIKFGCGLHNDMPYKSLIIGNKIAGIMGLGWNDLSFVKQLGSKINGKFSYCLPLLSGKTSNSYLKFGDDCKCLLKSTKKTPLYRINGTSPYFVDLQGISINKTRLKINPNVFAFNNSSGPGCIIDTGTPISRIKTPAFEILKQELEKHISRLKGLKRLSGCLGGLELCYERIKPEKGVDSLPEVTFHLRGSKADFVMKTDAVFKFFDRDRAVGSRERLCLAMVSDDMMSIIGSRQQVNQMMTYDIKKSLLIFYQRDCAK</sequence>
<proteinExistence type="inferred from homology"/>
<dbReference type="GO" id="GO:0004190">
    <property type="term" value="F:aspartic-type endopeptidase activity"/>
    <property type="evidence" value="ECO:0007669"/>
    <property type="project" value="UniProtKB-KW"/>
</dbReference>
<keyword evidence="2" id="KW-0645">Protease</keyword>
<dbReference type="Pfam" id="PF14543">
    <property type="entry name" value="TAXi_N"/>
    <property type="match status" value="1"/>
</dbReference>
<dbReference type="CDD" id="cd05476">
    <property type="entry name" value="pepsin_A_like_plant"/>
    <property type="match status" value="1"/>
</dbReference>
<keyword evidence="8" id="KW-1185">Reference proteome</keyword>
<dbReference type="PANTHER" id="PTHR47967:SF125">
    <property type="entry name" value="PEPTIDASE A1 DOMAIN-CONTAINING PROTEIN"/>
    <property type="match status" value="1"/>
</dbReference>
<name>A0A830BC93_9LAMI</name>
<dbReference type="Gene3D" id="2.40.70.10">
    <property type="entry name" value="Acid Proteases"/>
    <property type="match status" value="2"/>
</dbReference>
<dbReference type="PROSITE" id="PS51767">
    <property type="entry name" value="PEPTIDASE_A1"/>
    <property type="match status" value="1"/>
</dbReference>
<dbReference type="InterPro" id="IPR032861">
    <property type="entry name" value="TAXi_N"/>
</dbReference>
<evidence type="ECO:0000259" key="6">
    <source>
        <dbReference type="PROSITE" id="PS51767"/>
    </source>
</evidence>